<dbReference type="Pfam" id="PF07714">
    <property type="entry name" value="PK_Tyr_Ser-Thr"/>
    <property type="match status" value="1"/>
</dbReference>
<keyword evidence="5" id="KW-1185">Reference proteome</keyword>
<feature type="coiled-coil region" evidence="1">
    <location>
        <begin position="372"/>
        <end position="442"/>
    </location>
</feature>
<dbReference type="GO" id="GO:0005524">
    <property type="term" value="F:ATP binding"/>
    <property type="evidence" value="ECO:0007669"/>
    <property type="project" value="InterPro"/>
</dbReference>
<dbReference type="InterPro" id="IPR000719">
    <property type="entry name" value="Prot_kinase_dom"/>
</dbReference>
<dbReference type="PANTHER" id="PTHR44329">
    <property type="entry name" value="SERINE/THREONINE-PROTEIN KINASE TNNI3K-RELATED"/>
    <property type="match status" value="1"/>
</dbReference>
<evidence type="ECO:0000313" key="5">
    <source>
        <dbReference type="Proteomes" id="UP000076738"/>
    </source>
</evidence>
<proteinExistence type="predicted"/>
<dbReference type="InterPro" id="IPR011009">
    <property type="entry name" value="Kinase-like_dom_sf"/>
</dbReference>
<dbReference type="AlphaFoldDB" id="A0A167P4J9"/>
<dbReference type="InterPro" id="IPR008271">
    <property type="entry name" value="Ser/Thr_kinase_AS"/>
</dbReference>
<gene>
    <name evidence="4" type="ORF">CALVIDRAFT_596932</name>
</gene>
<dbReference type="PROSITE" id="PS00108">
    <property type="entry name" value="PROTEIN_KINASE_ST"/>
    <property type="match status" value="1"/>
</dbReference>
<keyword evidence="4" id="KW-0808">Transferase</keyword>
<dbReference type="EMBL" id="KV417276">
    <property type="protein sequence ID" value="KZO98413.1"/>
    <property type="molecule type" value="Genomic_DNA"/>
</dbReference>
<feature type="region of interest" description="Disordered" evidence="2">
    <location>
        <begin position="1"/>
        <end position="51"/>
    </location>
</feature>
<protein>
    <submittedName>
        <fullName evidence="4">Kinase-like protein</fullName>
    </submittedName>
</protein>
<evidence type="ECO:0000256" key="2">
    <source>
        <dbReference type="SAM" id="MobiDB-lite"/>
    </source>
</evidence>
<dbReference type="SMART" id="SM00220">
    <property type="entry name" value="S_TKc"/>
    <property type="match status" value="1"/>
</dbReference>
<dbReference type="GO" id="GO:0004674">
    <property type="term" value="F:protein serine/threonine kinase activity"/>
    <property type="evidence" value="ECO:0007669"/>
    <property type="project" value="TreeGrafter"/>
</dbReference>
<dbReference type="Proteomes" id="UP000076738">
    <property type="component" value="Unassembled WGS sequence"/>
</dbReference>
<dbReference type="Gene3D" id="1.10.510.10">
    <property type="entry name" value="Transferase(Phosphotransferase) domain 1"/>
    <property type="match status" value="1"/>
</dbReference>
<evidence type="ECO:0000256" key="1">
    <source>
        <dbReference type="SAM" id="Coils"/>
    </source>
</evidence>
<reference evidence="4 5" key="1">
    <citation type="journal article" date="2016" name="Mol. Biol. Evol.">
        <title>Comparative Genomics of Early-Diverging Mushroom-Forming Fungi Provides Insights into the Origins of Lignocellulose Decay Capabilities.</title>
        <authorList>
            <person name="Nagy L.G."/>
            <person name="Riley R."/>
            <person name="Tritt A."/>
            <person name="Adam C."/>
            <person name="Daum C."/>
            <person name="Floudas D."/>
            <person name="Sun H."/>
            <person name="Yadav J.S."/>
            <person name="Pangilinan J."/>
            <person name="Larsson K.H."/>
            <person name="Matsuura K."/>
            <person name="Barry K."/>
            <person name="Labutti K."/>
            <person name="Kuo R."/>
            <person name="Ohm R.A."/>
            <person name="Bhattacharya S.S."/>
            <person name="Shirouzu T."/>
            <person name="Yoshinaga Y."/>
            <person name="Martin F.M."/>
            <person name="Grigoriev I.V."/>
            <person name="Hibbett D.S."/>
        </authorList>
    </citation>
    <scope>NUCLEOTIDE SEQUENCE [LARGE SCALE GENOMIC DNA]</scope>
    <source>
        <strain evidence="4 5">TUFC12733</strain>
    </source>
</reference>
<feature type="domain" description="Protein kinase" evidence="3">
    <location>
        <begin position="97"/>
        <end position="362"/>
    </location>
</feature>
<keyword evidence="4" id="KW-0418">Kinase</keyword>
<sequence>MEDDGQVPIPRPLSAMYQRPPTDQAVEMAAPGSNGLGVTPKPRSSSMNDVKPSRDELFGTAASNLDVLPQNGNLNERDDALRALLTELHVREVEVQRTGDKPVEAGSFGDVWTGSLLPSMEPVAIKIPRNGSNIVKLCKSLKREIGAWSSLQHRHVLSLLGVASSPNKRELWLISPWMRNKNLREYLQDHPDADALHMLMGVGRGLSYVHSRRIVHGDLKANNILVDDDGEPQLMDFGLSYDLEIPALQTTSSMFQGNVRWLAPERLYPESFGLSAADSRSTAGDMYALGMVIYEVFSGQVPFYETSNTVGLIQVVLAGRRPAYPSNMTRPGLTARLWSFVGSCWHQDRRMRPISDTLEPFLLDAESEVGDYRRMALRAQKAEAALKDVTRQLSNALRDNSEEAERARKQLVSLAEREATQRQELFEAKASLKRTRAALESKSQELQAFRVAVPNMKAEEASQLASDPSFDRPADYYMETLGNLNALISSFSDQFKSSAGISGTLVKGTICSVLFYTVLEARYFGMDETQEMFIRQAEKRINDIHARNRWTLLAKRLIKTGQRMETSHFKSAQDHVVEDILHRLAKELAPSNKDLRLLLDDILQLCAALSQDLACDSTTYRVTYFGTKASFNTTRMTLASGRKGQLSTLQFGFETKPDTVHLKAVVAYY</sequence>
<evidence type="ECO:0000313" key="4">
    <source>
        <dbReference type="EMBL" id="KZO98413.1"/>
    </source>
</evidence>
<dbReference type="InterPro" id="IPR001245">
    <property type="entry name" value="Ser-Thr/Tyr_kinase_cat_dom"/>
</dbReference>
<name>A0A167P4J9_CALVF</name>
<organism evidence="4 5">
    <name type="scientific">Calocera viscosa (strain TUFC12733)</name>
    <dbReference type="NCBI Taxonomy" id="1330018"/>
    <lineage>
        <taxon>Eukaryota</taxon>
        <taxon>Fungi</taxon>
        <taxon>Dikarya</taxon>
        <taxon>Basidiomycota</taxon>
        <taxon>Agaricomycotina</taxon>
        <taxon>Dacrymycetes</taxon>
        <taxon>Dacrymycetales</taxon>
        <taxon>Dacrymycetaceae</taxon>
        <taxon>Calocera</taxon>
    </lineage>
</organism>
<dbReference type="InterPro" id="IPR051681">
    <property type="entry name" value="Ser/Thr_Kinases-Pseudokinases"/>
</dbReference>
<accession>A0A167P4J9</accession>
<dbReference type="OrthoDB" id="4062651at2759"/>
<evidence type="ECO:0000259" key="3">
    <source>
        <dbReference type="PROSITE" id="PS50011"/>
    </source>
</evidence>
<dbReference type="STRING" id="1330018.A0A167P4J9"/>
<dbReference type="PROSITE" id="PS50011">
    <property type="entry name" value="PROTEIN_KINASE_DOM"/>
    <property type="match status" value="1"/>
</dbReference>
<keyword evidence="1" id="KW-0175">Coiled coil</keyword>
<dbReference type="SUPFAM" id="SSF56112">
    <property type="entry name" value="Protein kinase-like (PK-like)"/>
    <property type="match status" value="1"/>
</dbReference>